<dbReference type="PANTHER" id="PTHR47245:SF2">
    <property type="entry name" value="PEPTIDYL-PROLYL CIS-TRANS ISOMERASE HP_0175-RELATED"/>
    <property type="match status" value="1"/>
</dbReference>
<dbReference type="InterPro" id="IPR000297">
    <property type="entry name" value="PPIase_PpiC"/>
</dbReference>
<keyword evidence="1 5" id="KW-0413">Isomerase</keyword>
<dbReference type="PANTHER" id="PTHR47245">
    <property type="entry name" value="PEPTIDYLPROLYL ISOMERASE"/>
    <property type="match status" value="1"/>
</dbReference>
<feature type="chain" id="PRO_5007736755" evidence="2">
    <location>
        <begin position="22"/>
        <end position="516"/>
    </location>
</feature>
<organism evidence="5 6">
    <name type="scientific">Bacteroides xylanisolvens SD CC 1b</name>
    <dbReference type="NCBI Taxonomy" id="702447"/>
    <lineage>
        <taxon>Bacteria</taxon>
        <taxon>Pseudomonadati</taxon>
        <taxon>Bacteroidota</taxon>
        <taxon>Bacteroidia</taxon>
        <taxon>Bacteroidales</taxon>
        <taxon>Bacteroidaceae</taxon>
        <taxon>Bacteroides</taxon>
    </lineage>
</organism>
<protein>
    <submittedName>
        <fullName evidence="5">Survival protein SurA (Peptidyl-prolyl cis-trans isomerase SurA)</fullName>
        <ecNumber evidence="5">5.2.1.8</ecNumber>
    </submittedName>
</protein>
<keyword evidence="1" id="KW-0697">Rotamase</keyword>
<dbReference type="Pfam" id="PF00639">
    <property type="entry name" value="Rotamase"/>
    <property type="match status" value="1"/>
</dbReference>
<sequence>MMMKRSLLLGCISLFVVAVFAQEDPVLMRVNGREVLRSEFENAYRRYAERSNARLSPKEYAALFAQSKLKVEAARAAGLDTTTVFRKQHEKCWTELVESYLIDKQVMDSCARVLYQKMGLKARSGRVQVMQIFKRLPQTVTSRHLEEEKARMDSIYRVIQNQPDLNFNRLVEIYSDDKQSRWIEGLETTSEFEDVAFSLAKGTVSQPFFTPEGIHILKVIDREEAFAYEDVSGRLIERLRRKEILDKGTAAMLDRLKRSWQYTPNQAAMEELLTKGRTEQNLFTIDGQAYTGAMFTQFASSHPQAAKRQLEGFIAKSLLDYESRNIDKKHPEIRIALRESDENYLVKEITRQKIELPAINDRAGLATYFKFHSSDYRWESPRYRGVVLHCVDKKTAKQAKKMLKKVPEKEWVDQLRQTFNTSGTEKIQVEQGIFADGDNKYIDKLVFKKGGFEPVMSYPFTIVVGEKMKGPDDYREVIEQVRKDYRSYLDTCWARELREFGKVEINQEVLKTVNNN</sequence>
<proteinExistence type="predicted"/>
<dbReference type="EMBL" id="CBXG010000040">
    <property type="protein sequence ID" value="CDM05961.1"/>
    <property type="molecule type" value="Genomic_DNA"/>
</dbReference>
<evidence type="ECO:0000313" key="5">
    <source>
        <dbReference type="EMBL" id="CDM07446.1"/>
    </source>
</evidence>
<feature type="signal peptide" evidence="2">
    <location>
        <begin position="1"/>
        <end position="21"/>
    </location>
</feature>
<feature type="domain" description="PpiC" evidence="3">
    <location>
        <begin position="124"/>
        <end position="221"/>
    </location>
</feature>
<keyword evidence="2" id="KW-0732">Signal</keyword>
<dbReference type="EMBL" id="CBXG010000055">
    <property type="protein sequence ID" value="CDM07446.1"/>
    <property type="molecule type" value="Genomic_DNA"/>
</dbReference>
<evidence type="ECO:0000313" key="6">
    <source>
        <dbReference type="Proteomes" id="UP000019380"/>
    </source>
</evidence>
<dbReference type="InterPro" id="IPR046357">
    <property type="entry name" value="PPIase_dom_sf"/>
</dbReference>
<name>W6PBI1_9BACE</name>
<reference evidence="5 6" key="1">
    <citation type="submission" date="2013-12" db="EMBL/GenBank/DDBJ databases">
        <title>Improved hybrid genome assemblies of Bacteroides xylanisolvens SD CC 1b and Bacteroides xylanisolvens SD CC 2a using Illumina and 454 Sequencing.</title>
        <authorList>
            <person name="Ramaraj T."/>
            <person name="Sundararajan A."/>
            <person name="Mudge J."/>
            <person name="Schilkey F.D."/>
            <person name="Delvecchio V."/>
            <person name="Donlon M."/>
            <person name="Ziemer C."/>
        </authorList>
    </citation>
    <scope>NUCLEOTIDE SEQUENCE [LARGE SCALE GENOMIC DNA]</scope>
</reference>
<evidence type="ECO:0000256" key="2">
    <source>
        <dbReference type="SAM" id="SignalP"/>
    </source>
</evidence>
<dbReference type="Proteomes" id="UP000019380">
    <property type="component" value="Unassembled WGS sequence"/>
</dbReference>
<dbReference type="SUPFAM" id="SSF54534">
    <property type="entry name" value="FKBP-like"/>
    <property type="match status" value="1"/>
</dbReference>
<dbReference type="PROSITE" id="PS50198">
    <property type="entry name" value="PPIC_PPIASE_2"/>
    <property type="match status" value="1"/>
</dbReference>
<gene>
    <name evidence="4" type="ORF">BN890_35600</name>
    <name evidence="5" type="ORF">BN890_50700</name>
</gene>
<dbReference type="EC" id="5.2.1.8" evidence="5"/>
<accession>W6PBI1</accession>
<comment type="caution">
    <text evidence="5">The sequence shown here is derived from an EMBL/GenBank/DDBJ whole genome shotgun (WGS) entry which is preliminary data.</text>
</comment>
<evidence type="ECO:0000256" key="1">
    <source>
        <dbReference type="PROSITE-ProRule" id="PRU00278"/>
    </source>
</evidence>
<dbReference type="Gene3D" id="3.10.50.40">
    <property type="match status" value="1"/>
</dbReference>
<evidence type="ECO:0000313" key="4">
    <source>
        <dbReference type="EMBL" id="CDM05961.1"/>
    </source>
</evidence>
<dbReference type="InterPro" id="IPR050245">
    <property type="entry name" value="PrsA_foldase"/>
</dbReference>
<evidence type="ECO:0000259" key="3">
    <source>
        <dbReference type="PROSITE" id="PS50198"/>
    </source>
</evidence>
<dbReference type="GO" id="GO:0003755">
    <property type="term" value="F:peptidyl-prolyl cis-trans isomerase activity"/>
    <property type="evidence" value="ECO:0007669"/>
    <property type="project" value="UniProtKB-KW"/>
</dbReference>
<dbReference type="AlphaFoldDB" id="W6PBI1"/>